<keyword evidence="1" id="KW-1133">Transmembrane helix</keyword>
<protein>
    <recommendedName>
        <fullName evidence="4">Secreted protein</fullName>
    </recommendedName>
</protein>
<sequence>MLLEDGSGVVVGGVVVGAGVVVFARGAVSAVGQLTGLDTPALGTLVQVPAVAETVTVIPTPRVVVVVRVVDVVVTVLEGGTPRFSVRVESTVYCPAPLTAFQLTGIVAVVTRPLVAHVMVPIVTPVGALMLPALAVAVPALRESHAAAATPLPASSSVTTTAATAAVDHRRGRVRRW</sequence>
<accession>A0ABU8NDJ2</accession>
<feature type="transmembrane region" description="Helical" evidence="1">
    <location>
        <begin position="6"/>
        <end position="24"/>
    </location>
</feature>
<reference evidence="2 3" key="1">
    <citation type="submission" date="2024-03" db="EMBL/GenBank/DDBJ databases">
        <title>Actinomycetospora sp. OC33-EN06, a novel actinomycete isolated from wild orchid (Aerides multiflora).</title>
        <authorList>
            <person name="Suriyachadkun C."/>
        </authorList>
    </citation>
    <scope>NUCLEOTIDE SEQUENCE [LARGE SCALE GENOMIC DNA]</scope>
    <source>
        <strain evidence="2 3">OC33-EN06</strain>
    </source>
</reference>
<dbReference type="Proteomes" id="UP001370100">
    <property type="component" value="Unassembled WGS sequence"/>
</dbReference>
<keyword evidence="3" id="KW-1185">Reference proteome</keyword>
<evidence type="ECO:0008006" key="4">
    <source>
        <dbReference type="Google" id="ProtNLM"/>
    </source>
</evidence>
<evidence type="ECO:0000256" key="1">
    <source>
        <dbReference type="SAM" id="Phobius"/>
    </source>
</evidence>
<keyword evidence="1" id="KW-0472">Membrane</keyword>
<organism evidence="2 3">
    <name type="scientific">Actinomycetospora aeridis</name>
    <dbReference type="NCBI Taxonomy" id="3129231"/>
    <lineage>
        <taxon>Bacteria</taxon>
        <taxon>Bacillati</taxon>
        <taxon>Actinomycetota</taxon>
        <taxon>Actinomycetes</taxon>
        <taxon>Pseudonocardiales</taxon>
        <taxon>Pseudonocardiaceae</taxon>
        <taxon>Actinomycetospora</taxon>
    </lineage>
</organism>
<evidence type="ECO:0000313" key="2">
    <source>
        <dbReference type="EMBL" id="MEJ2889733.1"/>
    </source>
</evidence>
<comment type="caution">
    <text evidence="2">The sequence shown here is derived from an EMBL/GenBank/DDBJ whole genome shotgun (WGS) entry which is preliminary data.</text>
</comment>
<evidence type="ECO:0000313" key="3">
    <source>
        <dbReference type="Proteomes" id="UP001370100"/>
    </source>
</evidence>
<keyword evidence="1" id="KW-0812">Transmembrane</keyword>
<gene>
    <name evidence="2" type="ORF">WCD41_24945</name>
</gene>
<name>A0ABU8NDJ2_9PSEU</name>
<dbReference type="RefSeq" id="WP_337717598.1">
    <property type="nucleotide sequence ID" value="NZ_JBBEGL010000008.1"/>
</dbReference>
<dbReference type="EMBL" id="JBBEGL010000008">
    <property type="protein sequence ID" value="MEJ2889733.1"/>
    <property type="molecule type" value="Genomic_DNA"/>
</dbReference>
<proteinExistence type="predicted"/>